<dbReference type="InterPro" id="IPR040493">
    <property type="entry name" value="DUF5518"/>
</dbReference>
<dbReference type="RefSeq" id="WP_052367865.1">
    <property type="nucleotide sequence ID" value="NZ_CABLRR010000004.1"/>
</dbReference>
<gene>
    <name evidence="2" type="ORF">BN996_03157</name>
</gene>
<dbReference type="EMBL" id="CSTE01000004">
    <property type="protein sequence ID" value="CQR52476.1"/>
    <property type="molecule type" value="Genomic_DNA"/>
</dbReference>
<evidence type="ECO:0000313" key="2">
    <source>
        <dbReference type="EMBL" id="CQR52476.1"/>
    </source>
</evidence>
<keyword evidence="1" id="KW-1133">Transmembrane helix</keyword>
<feature type="transmembrane region" description="Helical" evidence="1">
    <location>
        <begin position="49"/>
        <end position="72"/>
    </location>
</feature>
<organism evidence="2 3">
    <name type="scientific">Haloferax massiliensis</name>
    <dbReference type="NCBI Taxonomy" id="1476858"/>
    <lineage>
        <taxon>Archaea</taxon>
        <taxon>Methanobacteriati</taxon>
        <taxon>Methanobacteriota</taxon>
        <taxon>Stenosarchaea group</taxon>
        <taxon>Halobacteria</taxon>
        <taxon>Halobacteriales</taxon>
        <taxon>Haloferacaceae</taxon>
        <taxon>Haloferax</taxon>
    </lineage>
</organism>
<sequence>MSKTETLRNAVIGAVVTIVLAFTTVSPAIGGAVAGYLQREPPVGGARVGAISGAIASIPFLLVLGLGVAVFFGTAPAGGFGVPGGVELAVVLLFIVPLGVLWNAGLGAVGGYVGAYIRAHADSTESTMSEPGHEAR</sequence>
<keyword evidence="1" id="KW-0812">Transmembrane</keyword>
<keyword evidence="3" id="KW-1185">Reference proteome</keyword>
<name>A0A0D6JVI9_9EURY</name>
<dbReference type="Pfam" id="PF17647">
    <property type="entry name" value="DUF5518"/>
    <property type="match status" value="1"/>
</dbReference>
<feature type="transmembrane region" description="Helical" evidence="1">
    <location>
        <begin position="92"/>
        <end position="117"/>
    </location>
</feature>
<evidence type="ECO:0008006" key="4">
    <source>
        <dbReference type="Google" id="ProtNLM"/>
    </source>
</evidence>
<evidence type="ECO:0000256" key="1">
    <source>
        <dbReference type="SAM" id="Phobius"/>
    </source>
</evidence>
<dbReference type="OrthoDB" id="341846at2157"/>
<feature type="transmembrane region" description="Helical" evidence="1">
    <location>
        <begin position="12"/>
        <end position="37"/>
    </location>
</feature>
<proteinExistence type="predicted"/>
<keyword evidence="1" id="KW-0472">Membrane</keyword>
<reference evidence="3" key="1">
    <citation type="submission" date="2015-03" db="EMBL/GenBank/DDBJ databases">
        <authorList>
            <person name="Urmite Genomes"/>
        </authorList>
    </citation>
    <scope>NUCLEOTIDE SEQUENCE [LARGE SCALE GENOMIC DNA]</scope>
    <source>
        <strain evidence="3">Arc-Hr</strain>
    </source>
</reference>
<dbReference type="AlphaFoldDB" id="A0A0D6JVI9"/>
<protein>
    <recommendedName>
        <fullName evidence="4">DUF5518 domain-containing protein</fullName>
    </recommendedName>
</protein>
<evidence type="ECO:0000313" key="3">
    <source>
        <dbReference type="Proteomes" id="UP000198902"/>
    </source>
</evidence>
<accession>A0A0D6JVI9</accession>
<dbReference type="Proteomes" id="UP000198902">
    <property type="component" value="Unassembled WGS sequence"/>
</dbReference>